<dbReference type="InterPro" id="IPR034660">
    <property type="entry name" value="DinB/YfiT-like"/>
</dbReference>
<name>A0A1I0QYL9_9BACT</name>
<sequence length="194" mass="21685">MDKAFKLSLTFVFAVVTLVNANAQDLPFKSMPEYAEKYTAGTMVARMVEGLGYRYYWATEGLTAKDLAFEPTKDARDVESTIDHILTLSVMVLRPFRTPDFYPIENLSEMDFAAKRKLTLELLLEASVELRSASLDKLANAELDLGRGNSLPFWNVLNGPLADAIYHTGQIVSFRRMSGNPIDPSVNVLKGRNN</sequence>
<feature type="signal peptide" evidence="1">
    <location>
        <begin position="1"/>
        <end position="23"/>
    </location>
</feature>
<dbReference type="RefSeq" id="WP_090259216.1">
    <property type="nucleotide sequence ID" value="NZ_FOIR01000002.1"/>
</dbReference>
<reference evidence="3" key="1">
    <citation type="submission" date="2016-10" db="EMBL/GenBank/DDBJ databases">
        <authorList>
            <person name="Varghese N."/>
            <person name="Submissions S."/>
        </authorList>
    </citation>
    <scope>NUCLEOTIDE SEQUENCE [LARGE SCALE GENOMIC DNA]</scope>
    <source>
        <strain evidence="3">CGMCC 1.12402</strain>
    </source>
</reference>
<dbReference type="Gene3D" id="1.20.120.450">
    <property type="entry name" value="dinb family like domain"/>
    <property type="match status" value="1"/>
</dbReference>
<proteinExistence type="predicted"/>
<dbReference type="EMBL" id="FOIR01000002">
    <property type="protein sequence ID" value="SEW32186.1"/>
    <property type="molecule type" value="Genomic_DNA"/>
</dbReference>
<feature type="chain" id="PRO_5011669573" description="DinB superfamily protein" evidence="1">
    <location>
        <begin position="24"/>
        <end position="194"/>
    </location>
</feature>
<dbReference type="OrthoDB" id="837585at2"/>
<organism evidence="2 3">
    <name type="scientific">Roseivirga pacifica</name>
    <dbReference type="NCBI Taxonomy" id="1267423"/>
    <lineage>
        <taxon>Bacteria</taxon>
        <taxon>Pseudomonadati</taxon>
        <taxon>Bacteroidota</taxon>
        <taxon>Cytophagia</taxon>
        <taxon>Cytophagales</taxon>
        <taxon>Roseivirgaceae</taxon>
        <taxon>Roseivirga</taxon>
    </lineage>
</organism>
<evidence type="ECO:0000313" key="3">
    <source>
        <dbReference type="Proteomes" id="UP000199437"/>
    </source>
</evidence>
<accession>A0A1I0QYL9</accession>
<evidence type="ECO:0000313" key="2">
    <source>
        <dbReference type="EMBL" id="SEW32186.1"/>
    </source>
</evidence>
<dbReference type="STRING" id="1267423.SAMN05216290_2832"/>
<keyword evidence="3" id="KW-1185">Reference proteome</keyword>
<keyword evidence="1" id="KW-0732">Signal</keyword>
<protein>
    <recommendedName>
        <fullName evidence="4">DinB superfamily protein</fullName>
    </recommendedName>
</protein>
<gene>
    <name evidence="2" type="ORF">SAMN05216290_2832</name>
</gene>
<evidence type="ECO:0008006" key="4">
    <source>
        <dbReference type="Google" id="ProtNLM"/>
    </source>
</evidence>
<evidence type="ECO:0000256" key="1">
    <source>
        <dbReference type="SAM" id="SignalP"/>
    </source>
</evidence>
<dbReference type="SUPFAM" id="SSF109854">
    <property type="entry name" value="DinB/YfiT-like putative metalloenzymes"/>
    <property type="match status" value="1"/>
</dbReference>
<dbReference type="GeneID" id="99987517"/>
<dbReference type="Proteomes" id="UP000199437">
    <property type="component" value="Unassembled WGS sequence"/>
</dbReference>
<dbReference type="AlphaFoldDB" id="A0A1I0QYL9"/>